<keyword evidence="3" id="KW-1185">Reference proteome</keyword>
<dbReference type="EMBL" id="AKHW03005996">
    <property type="protein sequence ID" value="KYO25054.1"/>
    <property type="molecule type" value="Genomic_DNA"/>
</dbReference>
<evidence type="ECO:0000313" key="3">
    <source>
        <dbReference type="Proteomes" id="UP000050525"/>
    </source>
</evidence>
<evidence type="ECO:0000256" key="1">
    <source>
        <dbReference type="SAM" id="MobiDB-lite"/>
    </source>
</evidence>
<accession>A0A151MKJ8</accession>
<dbReference type="Proteomes" id="UP000050525">
    <property type="component" value="Unassembled WGS sequence"/>
</dbReference>
<comment type="caution">
    <text evidence="2">The sequence shown here is derived from an EMBL/GenBank/DDBJ whole genome shotgun (WGS) entry which is preliminary data.</text>
</comment>
<protein>
    <submittedName>
        <fullName evidence="2">Uncharacterized protein</fullName>
    </submittedName>
</protein>
<name>A0A151MKJ8_ALLMI</name>
<gene>
    <name evidence="2" type="ORF">Y1Q_0023882</name>
</gene>
<dbReference type="AlphaFoldDB" id="A0A151MKJ8"/>
<reference evidence="2 3" key="1">
    <citation type="journal article" date="2012" name="Genome Biol.">
        <title>Sequencing three crocodilian genomes to illuminate the evolution of archosaurs and amniotes.</title>
        <authorList>
            <person name="St John J.A."/>
            <person name="Braun E.L."/>
            <person name="Isberg S.R."/>
            <person name="Miles L.G."/>
            <person name="Chong A.Y."/>
            <person name="Gongora J."/>
            <person name="Dalzell P."/>
            <person name="Moran C."/>
            <person name="Bed'hom B."/>
            <person name="Abzhanov A."/>
            <person name="Burgess S.C."/>
            <person name="Cooksey A.M."/>
            <person name="Castoe T.A."/>
            <person name="Crawford N.G."/>
            <person name="Densmore L.D."/>
            <person name="Drew J.C."/>
            <person name="Edwards S.V."/>
            <person name="Faircloth B.C."/>
            <person name="Fujita M.K."/>
            <person name="Greenwold M.J."/>
            <person name="Hoffmann F.G."/>
            <person name="Howard J.M."/>
            <person name="Iguchi T."/>
            <person name="Janes D.E."/>
            <person name="Khan S.Y."/>
            <person name="Kohno S."/>
            <person name="de Koning A.J."/>
            <person name="Lance S.L."/>
            <person name="McCarthy F.M."/>
            <person name="McCormack J.E."/>
            <person name="Merchant M.E."/>
            <person name="Peterson D.G."/>
            <person name="Pollock D.D."/>
            <person name="Pourmand N."/>
            <person name="Raney B.J."/>
            <person name="Roessler K.A."/>
            <person name="Sanford J.R."/>
            <person name="Sawyer R.H."/>
            <person name="Schmidt C.J."/>
            <person name="Triplett E.W."/>
            <person name="Tuberville T.D."/>
            <person name="Venegas-Anaya M."/>
            <person name="Howard J.T."/>
            <person name="Jarvis E.D."/>
            <person name="Guillette L.J.Jr."/>
            <person name="Glenn T.C."/>
            <person name="Green R.E."/>
            <person name="Ray D.A."/>
        </authorList>
    </citation>
    <scope>NUCLEOTIDE SEQUENCE [LARGE SCALE GENOMIC DNA]</scope>
    <source>
        <strain evidence="2">KSC_2009_1</strain>
    </source>
</reference>
<evidence type="ECO:0000313" key="2">
    <source>
        <dbReference type="EMBL" id="KYO25054.1"/>
    </source>
</evidence>
<sequence>MYEGHVSRAKGETVIKDLERRERTRSPSLLLKDQAKTEGFEKEGSNLSQNQHYRGFNTQKDIWKNQVFNSSCLRED</sequence>
<feature type="compositionally biased region" description="Basic and acidic residues" evidence="1">
    <location>
        <begin position="1"/>
        <end position="25"/>
    </location>
</feature>
<organism evidence="2 3">
    <name type="scientific">Alligator mississippiensis</name>
    <name type="common">American alligator</name>
    <dbReference type="NCBI Taxonomy" id="8496"/>
    <lineage>
        <taxon>Eukaryota</taxon>
        <taxon>Metazoa</taxon>
        <taxon>Chordata</taxon>
        <taxon>Craniata</taxon>
        <taxon>Vertebrata</taxon>
        <taxon>Euteleostomi</taxon>
        <taxon>Archelosauria</taxon>
        <taxon>Archosauria</taxon>
        <taxon>Crocodylia</taxon>
        <taxon>Alligatoridae</taxon>
        <taxon>Alligatorinae</taxon>
        <taxon>Alligator</taxon>
    </lineage>
</organism>
<proteinExistence type="predicted"/>
<feature type="region of interest" description="Disordered" evidence="1">
    <location>
        <begin position="1"/>
        <end position="26"/>
    </location>
</feature>